<reference evidence="6 7" key="1">
    <citation type="submission" date="2020-04" db="EMBL/GenBank/DDBJ databases">
        <authorList>
            <person name="Wallbank WR R."/>
            <person name="Pardo Diaz C."/>
            <person name="Kozak K."/>
            <person name="Martin S."/>
            <person name="Jiggins C."/>
            <person name="Moest M."/>
            <person name="Warren A I."/>
            <person name="Byers J.R.P. K."/>
            <person name="Montejo-Kovacevich G."/>
            <person name="Yen C E."/>
        </authorList>
    </citation>
    <scope>NUCLEOTIDE SEQUENCE [LARGE SCALE GENOMIC DNA]</scope>
</reference>
<comment type="similarity">
    <text evidence="1 3">Belongs to the short-chain dehydrogenases/reductases (SDR) family.</text>
</comment>
<dbReference type="PRINTS" id="PR00081">
    <property type="entry name" value="GDHRDH"/>
</dbReference>
<dbReference type="GO" id="GO:0016616">
    <property type="term" value="F:oxidoreductase activity, acting on the CH-OH group of donors, NAD or NADP as acceptor"/>
    <property type="evidence" value="ECO:0007669"/>
    <property type="project" value="TreeGrafter"/>
</dbReference>
<evidence type="ECO:0000313" key="5">
    <source>
        <dbReference type="EMBL" id="CAB3253677.1"/>
    </source>
</evidence>
<evidence type="ECO:0000256" key="3">
    <source>
        <dbReference type="RuleBase" id="RU000363"/>
    </source>
</evidence>
<evidence type="ECO:0000256" key="1">
    <source>
        <dbReference type="ARBA" id="ARBA00006484"/>
    </source>
</evidence>
<protein>
    <recommendedName>
        <fullName evidence="8">Alcohol dehydrogenase</fullName>
    </recommendedName>
</protein>
<dbReference type="Gene3D" id="3.40.50.720">
    <property type="entry name" value="NAD(P)-binding Rossmann-like Domain"/>
    <property type="match status" value="1"/>
</dbReference>
<evidence type="ECO:0000313" key="6">
    <source>
        <dbReference type="Proteomes" id="UP000494106"/>
    </source>
</evidence>
<gene>
    <name evidence="5" type="ORF">APLA_LOCUS14386</name>
    <name evidence="4" type="ORF">APLA_LOCUS9710</name>
</gene>
<dbReference type="PROSITE" id="PS00061">
    <property type="entry name" value="ADH_SHORT"/>
    <property type="match status" value="1"/>
</dbReference>
<name>A0A8S1B9T6_ARCPL</name>
<dbReference type="SUPFAM" id="SSF51735">
    <property type="entry name" value="NAD(P)-binding Rossmann-fold domains"/>
    <property type="match status" value="1"/>
</dbReference>
<keyword evidence="2" id="KW-0560">Oxidoreductase</keyword>
<dbReference type="Proteomes" id="UP000494106">
    <property type="component" value="Unassembled WGS sequence"/>
</dbReference>
<accession>A0A8S1B9T6</accession>
<dbReference type="Pfam" id="PF00106">
    <property type="entry name" value="adh_short"/>
    <property type="match status" value="1"/>
</dbReference>
<dbReference type="GO" id="GO:0005737">
    <property type="term" value="C:cytoplasm"/>
    <property type="evidence" value="ECO:0007669"/>
    <property type="project" value="TreeGrafter"/>
</dbReference>
<comment type="caution">
    <text evidence="5">The sequence shown here is derived from an EMBL/GenBank/DDBJ whole genome shotgun (WGS) entry which is preliminary data.</text>
</comment>
<dbReference type="EMBL" id="CADEBC010000520">
    <property type="protein sequence ID" value="CAB3244023.1"/>
    <property type="molecule type" value="Genomic_DNA"/>
</dbReference>
<evidence type="ECO:0000256" key="2">
    <source>
        <dbReference type="ARBA" id="ARBA00023002"/>
    </source>
</evidence>
<sequence>MGQFFDAKDKTFVITGGASGLGAEYAQAFLQKGAMAVAILDISEETGKLTASRLNKLYNEKVVFVKCDVSKEEDIKNAFDFVVVQFRQIDVLINNAGIMNDAPNMWRTACDVNWQGVVSFTLKALKHMNKKEGGAGGTIINIASTAGLKVFPCLPIYGGSKLAVVHFGQNLATDPFYENSGIRVLTLCPGPTDTPLLHNLETRSYDPSLGKVFADTVGGSNVEYQKVESAAAALVHMFENGASGSTWLTVENRPAKDITPVINRIFKILSDEINIPSI</sequence>
<proteinExistence type="inferred from homology"/>
<dbReference type="AlphaFoldDB" id="A0A8S1B9T6"/>
<dbReference type="Proteomes" id="UP000494256">
    <property type="component" value="Unassembled WGS sequence"/>
</dbReference>
<dbReference type="PANTHER" id="PTHR44229">
    <property type="entry name" value="15-HYDROXYPROSTAGLANDIN DEHYDROGENASE [NAD(+)]"/>
    <property type="match status" value="1"/>
</dbReference>
<dbReference type="PANTHER" id="PTHR44229:SF8">
    <property type="entry name" value="ALCOHOL DEHYDROGENASE-RELATED"/>
    <property type="match status" value="1"/>
</dbReference>
<organism evidence="5 7">
    <name type="scientific">Arctia plantaginis</name>
    <name type="common">Wood tiger moth</name>
    <name type="synonym">Phalaena plantaginis</name>
    <dbReference type="NCBI Taxonomy" id="874455"/>
    <lineage>
        <taxon>Eukaryota</taxon>
        <taxon>Metazoa</taxon>
        <taxon>Ecdysozoa</taxon>
        <taxon>Arthropoda</taxon>
        <taxon>Hexapoda</taxon>
        <taxon>Insecta</taxon>
        <taxon>Pterygota</taxon>
        <taxon>Neoptera</taxon>
        <taxon>Endopterygota</taxon>
        <taxon>Lepidoptera</taxon>
        <taxon>Glossata</taxon>
        <taxon>Ditrysia</taxon>
        <taxon>Noctuoidea</taxon>
        <taxon>Erebidae</taxon>
        <taxon>Arctiinae</taxon>
        <taxon>Arctia</taxon>
    </lineage>
</organism>
<dbReference type="OrthoDB" id="417891at2759"/>
<keyword evidence="6" id="KW-1185">Reference proteome</keyword>
<dbReference type="PRINTS" id="PR00080">
    <property type="entry name" value="SDRFAMILY"/>
</dbReference>
<dbReference type="InterPro" id="IPR020904">
    <property type="entry name" value="Sc_DH/Rdtase_CS"/>
</dbReference>
<dbReference type="InterPro" id="IPR036291">
    <property type="entry name" value="NAD(P)-bd_dom_sf"/>
</dbReference>
<dbReference type="EMBL" id="CADEBD010000393">
    <property type="protein sequence ID" value="CAB3253677.1"/>
    <property type="molecule type" value="Genomic_DNA"/>
</dbReference>
<evidence type="ECO:0000313" key="4">
    <source>
        <dbReference type="EMBL" id="CAB3244023.1"/>
    </source>
</evidence>
<evidence type="ECO:0000313" key="7">
    <source>
        <dbReference type="Proteomes" id="UP000494256"/>
    </source>
</evidence>
<evidence type="ECO:0008006" key="8">
    <source>
        <dbReference type="Google" id="ProtNLM"/>
    </source>
</evidence>
<dbReference type="InterPro" id="IPR002347">
    <property type="entry name" value="SDR_fam"/>
</dbReference>